<sequence>MLFKSTVLLESSDGQKFYSKLAVMRYVNTPVDGIETARPRSEMDCDQSPQPPVDHGKKASASQADSVSIVKI</sequence>
<proteinExistence type="predicted"/>
<name>A0AAV3P848_LITER</name>
<gene>
    <name evidence="2" type="ORF">LIER_07320</name>
</gene>
<dbReference type="AlphaFoldDB" id="A0AAV3P848"/>
<keyword evidence="3" id="KW-1185">Reference proteome</keyword>
<organism evidence="2 3">
    <name type="scientific">Lithospermum erythrorhizon</name>
    <name type="common">Purple gromwell</name>
    <name type="synonym">Lithospermum officinale var. erythrorhizon</name>
    <dbReference type="NCBI Taxonomy" id="34254"/>
    <lineage>
        <taxon>Eukaryota</taxon>
        <taxon>Viridiplantae</taxon>
        <taxon>Streptophyta</taxon>
        <taxon>Embryophyta</taxon>
        <taxon>Tracheophyta</taxon>
        <taxon>Spermatophyta</taxon>
        <taxon>Magnoliopsida</taxon>
        <taxon>eudicotyledons</taxon>
        <taxon>Gunneridae</taxon>
        <taxon>Pentapetalae</taxon>
        <taxon>asterids</taxon>
        <taxon>lamiids</taxon>
        <taxon>Boraginales</taxon>
        <taxon>Boraginaceae</taxon>
        <taxon>Boraginoideae</taxon>
        <taxon>Lithospermeae</taxon>
        <taxon>Lithospermum</taxon>
    </lineage>
</organism>
<evidence type="ECO:0000313" key="3">
    <source>
        <dbReference type="Proteomes" id="UP001454036"/>
    </source>
</evidence>
<reference evidence="2 3" key="1">
    <citation type="submission" date="2024-01" db="EMBL/GenBank/DDBJ databases">
        <title>The complete chloroplast genome sequence of Lithospermum erythrorhizon: insights into the phylogenetic relationship among Boraginaceae species and the maternal lineages of purple gromwells.</title>
        <authorList>
            <person name="Okada T."/>
            <person name="Watanabe K."/>
        </authorList>
    </citation>
    <scope>NUCLEOTIDE SEQUENCE [LARGE SCALE GENOMIC DNA]</scope>
</reference>
<protein>
    <submittedName>
        <fullName evidence="2">Uncharacterized protein</fullName>
    </submittedName>
</protein>
<feature type="region of interest" description="Disordered" evidence="1">
    <location>
        <begin position="37"/>
        <end position="72"/>
    </location>
</feature>
<accession>A0AAV3P848</accession>
<comment type="caution">
    <text evidence="2">The sequence shown here is derived from an EMBL/GenBank/DDBJ whole genome shotgun (WGS) entry which is preliminary data.</text>
</comment>
<dbReference type="EMBL" id="BAABME010001117">
    <property type="protein sequence ID" value="GAA0147679.1"/>
    <property type="molecule type" value="Genomic_DNA"/>
</dbReference>
<dbReference type="Proteomes" id="UP001454036">
    <property type="component" value="Unassembled WGS sequence"/>
</dbReference>
<evidence type="ECO:0000313" key="2">
    <source>
        <dbReference type="EMBL" id="GAA0147679.1"/>
    </source>
</evidence>
<evidence type="ECO:0000256" key="1">
    <source>
        <dbReference type="SAM" id="MobiDB-lite"/>
    </source>
</evidence>